<dbReference type="Proteomes" id="UP000287155">
    <property type="component" value="Unassembled WGS sequence"/>
</dbReference>
<dbReference type="RefSeq" id="WP_038069897.1">
    <property type="nucleotide sequence ID" value="NZ_PELW01000005.1"/>
</dbReference>
<evidence type="ECO:0000313" key="4">
    <source>
        <dbReference type="EMBL" id="RTI16338.1"/>
    </source>
</evidence>
<gene>
    <name evidence="5" type="ORF">CSW14_07130</name>
    <name evidence="4" type="ORF">CSW27_03930</name>
    <name evidence="3" type="ORF">CSW40_00255</name>
    <name evidence="2" type="ORF">CSW47_09120</name>
</gene>
<dbReference type="EMBL" id="PEMJ01000088">
    <property type="protein sequence ID" value="RTI16338.1"/>
    <property type="molecule type" value="Genomic_DNA"/>
</dbReference>
<dbReference type="EMBL" id="PELP01000260">
    <property type="protein sequence ID" value="RTH03225.1"/>
    <property type="molecule type" value="Genomic_DNA"/>
</dbReference>
<protein>
    <submittedName>
        <fullName evidence="3">Uncharacterized protein</fullName>
    </submittedName>
</protein>
<feature type="transmembrane region" description="Helical" evidence="1">
    <location>
        <begin position="41"/>
        <end position="60"/>
    </location>
</feature>
<dbReference type="Proteomes" id="UP000287467">
    <property type="component" value="Unassembled WGS sequence"/>
</dbReference>
<evidence type="ECO:0000313" key="5">
    <source>
        <dbReference type="EMBL" id="RTI54801.1"/>
    </source>
</evidence>
<keyword evidence="1" id="KW-1133">Transmembrane helix</keyword>
<proteinExistence type="predicted"/>
<accession>A0A430S4F6</accession>
<dbReference type="EMBL" id="PEMW01000210">
    <property type="protein sequence ID" value="RTI54801.1"/>
    <property type="molecule type" value="Genomic_DNA"/>
</dbReference>
<keyword evidence="1" id="KW-0472">Membrane</keyword>
<sequence>MVVAKAILTLLGIVTLIAAALLARECTPAPAILPICGDPDFHTMVPILALTLIFAFLDFARR</sequence>
<dbReference type="Proteomes" id="UP000286712">
    <property type="component" value="Unassembled WGS sequence"/>
</dbReference>
<dbReference type="AlphaFoldDB" id="A0A430S4F6"/>
<evidence type="ECO:0000256" key="1">
    <source>
        <dbReference type="SAM" id="Phobius"/>
    </source>
</evidence>
<dbReference type="EMBL" id="PELW01000005">
    <property type="protein sequence ID" value="RTH28780.1"/>
    <property type="molecule type" value="Genomic_DNA"/>
</dbReference>
<name>A0A430S4F6_THESC</name>
<evidence type="ECO:0000313" key="2">
    <source>
        <dbReference type="EMBL" id="RTH03225.1"/>
    </source>
</evidence>
<evidence type="ECO:0000313" key="7">
    <source>
        <dbReference type="Proteomes" id="UP000286734"/>
    </source>
</evidence>
<evidence type="ECO:0000313" key="6">
    <source>
        <dbReference type="Proteomes" id="UP000286712"/>
    </source>
</evidence>
<evidence type="ECO:0000313" key="9">
    <source>
        <dbReference type="Proteomes" id="UP000287467"/>
    </source>
</evidence>
<evidence type="ECO:0000313" key="8">
    <source>
        <dbReference type="Proteomes" id="UP000287155"/>
    </source>
</evidence>
<evidence type="ECO:0000313" key="3">
    <source>
        <dbReference type="EMBL" id="RTH28780.1"/>
    </source>
</evidence>
<dbReference type="Proteomes" id="UP000286734">
    <property type="component" value="Unassembled WGS sequence"/>
</dbReference>
<reference evidence="6 7" key="1">
    <citation type="journal article" date="2019" name="Extremophiles">
        <title>Biogeography of thermophiles and predominance of Thermus scotoductus in domestic water heaters.</title>
        <authorList>
            <person name="Wilpiszeski R.L."/>
            <person name="Zhang Z."/>
            <person name="House C.H."/>
        </authorList>
    </citation>
    <scope>NUCLEOTIDE SEQUENCE [LARGE SCALE GENOMIC DNA]</scope>
    <source>
        <strain evidence="4 8">14_S14</strain>
        <strain evidence="5 9">1_S1</strain>
        <strain evidence="3 6">27_S27</strain>
        <strain evidence="2 7">34_S34</strain>
    </source>
</reference>
<keyword evidence="1" id="KW-0812">Transmembrane</keyword>
<comment type="caution">
    <text evidence="3">The sequence shown here is derived from an EMBL/GenBank/DDBJ whole genome shotgun (WGS) entry which is preliminary data.</text>
</comment>
<organism evidence="3 6">
    <name type="scientific">Thermus scotoductus</name>
    <dbReference type="NCBI Taxonomy" id="37636"/>
    <lineage>
        <taxon>Bacteria</taxon>
        <taxon>Thermotogati</taxon>
        <taxon>Deinococcota</taxon>
        <taxon>Deinococci</taxon>
        <taxon>Thermales</taxon>
        <taxon>Thermaceae</taxon>
        <taxon>Thermus</taxon>
    </lineage>
</organism>